<feature type="coiled-coil region" evidence="1">
    <location>
        <begin position="575"/>
        <end position="616"/>
    </location>
</feature>
<dbReference type="AlphaFoldDB" id="A0A9N8D7E5"/>
<keyword evidence="3" id="KW-0812">Transmembrane</keyword>
<gene>
    <name evidence="4" type="ORF">SEMRO_20_G014170.1</name>
</gene>
<evidence type="ECO:0000313" key="5">
    <source>
        <dbReference type="Proteomes" id="UP001153069"/>
    </source>
</evidence>
<dbReference type="Proteomes" id="UP001153069">
    <property type="component" value="Unassembled WGS sequence"/>
</dbReference>
<organism evidence="4 5">
    <name type="scientific">Seminavis robusta</name>
    <dbReference type="NCBI Taxonomy" id="568900"/>
    <lineage>
        <taxon>Eukaryota</taxon>
        <taxon>Sar</taxon>
        <taxon>Stramenopiles</taxon>
        <taxon>Ochrophyta</taxon>
        <taxon>Bacillariophyta</taxon>
        <taxon>Bacillariophyceae</taxon>
        <taxon>Bacillariophycidae</taxon>
        <taxon>Naviculales</taxon>
        <taxon>Naviculaceae</taxon>
        <taxon>Seminavis</taxon>
    </lineage>
</organism>
<name>A0A9N8D7E5_9STRA</name>
<feature type="transmembrane region" description="Helical" evidence="3">
    <location>
        <begin position="28"/>
        <end position="49"/>
    </location>
</feature>
<evidence type="ECO:0000256" key="2">
    <source>
        <dbReference type="SAM" id="MobiDB-lite"/>
    </source>
</evidence>
<feature type="region of interest" description="Disordered" evidence="2">
    <location>
        <begin position="89"/>
        <end position="113"/>
    </location>
</feature>
<dbReference type="OrthoDB" id="9974332at2759"/>
<comment type="caution">
    <text evidence="4">The sequence shown here is derived from an EMBL/GenBank/DDBJ whole genome shotgun (WGS) entry which is preliminary data.</text>
</comment>
<proteinExistence type="predicted"/>
<keyword evidence="3" id="KW-1133">Transmembrane helix</keyword>
<keyword evidence="5" id="KW-1185">Reference proteome</keyword>
<evidence type="ECO:0008006" key="6">
    <source>
        <dbReference type="Google" id="ProtNLM"/>
    </source>
</evidence>
<evidence type="ECO:0000256" key="3">
    <source>
        <dbReference type="SAM" id="Phobius"/>
    </source>
</evidence>
<keyword evidence="1" id="KW-0175">Coiled coil</keyword>
<reference evidence="4" key="1">
    <citation type="submission" date="2020-06" db="EMBL/GenBank/DDBJ databases">
        <authorList>
            <consortium name="Plant Systems Biology data submission"/>
        </authorList>
    </citation>
    <scope>NUCLEOTIDE SEQUENCE</scope>
    <source>
        <strain evidence="4">D6</strain>
    </source>
</reference>
<protein>
    <recommendedName>
        <fullName evidence="6">Exostosin GT47 domain-containing protein</fullName>
    </recommendedName>
</protein>
<dbReference type="EMBL" id="CAICTM010000020">
    <property type="protein sequence ID" value="CAB9497469.1"/>
    <property type="molecule type" value="Genomic_DNA"/>
</dbReference>
<accession>A0A9N8D7E5</accession>
<feature type="compositionally biased region" description="Polar residues" evidence="2">
    <location>
        <begin position="95"/>
        <end position="104"/>
    </location>
</feature>
<keyword evidence="3" id="KW-0472">Membrane</keyword>
<evidence type="ECO:0000256" key="1">
    <source>
        <dbReference type="SAM" id="Coils"/>
    </source>
</evidence>
<sequence>MVTVATRKTHPLRQYLLRRHLQRRELPTIGRVIQSMIVVTAALSFLIAFDAPVTERLLFEHDESLGRSLSSLNHGKISPLLRALAMDQQPEEIESPNTNTINPRSQEDSKPSVLRQDHFKVNDLSEEAKPGLSLEQHFKANHVSEAGRDAVLSHSKTDDEPLRHLRFSDLNLQEVPQDDPVMKTAFLESTVVSQSPWFQGEKICNDTCCARSVAISLKQDDTRVINACDGQDVADVLLLGHTPPSIHKFAASELTEEMIPCLQPGVIIHADSYRGPITRWFTELRPKLTVPYIFITTKTDGDTPIKFFTERLSTDPLLLAWYGINPNYETGGNHPKFRAMPLGLTGNKYRQQPDIDLLMKARNYANPFGGDKSRWTNITLWLNAKDTTPLLFVKFGIHVNALHRSTPWDMACKQRNMEPLDDISCNKKISVGPRQTYTAASKYLFGLSPPGNGLDCFRTYELLFNGVIPIVQAHPEYDELFKDLPIIQLKSWKYSQAELVKVMRDYIFSPAFLNNTFDAGWERMFLKYWRHQVLQDAGRLDEMIHDPEGNQYYKAWQYTMSKPPFIQHAIPEHVELKKKKEKKEITDRLERLKNEAEEKLLKVQEKLLKLQEKERQNHGQLQLATLGRFRGFRIGPQRFYAQSQ</sequence>
<evidence type="ECO:0000313" key="4">
    <source>
        <dbReference type="EMBL" id="CAB9497469.1"/>
    </source>
</evidence>